<dbReference type="AlphaFoldDB" id="A0A3B0MWJ6"/>
<reference evidence="2" key="1">
    <citation type="submission" date="2018-07" db="EMBL/GenBank/DDBJ databases">
        <authorList>
            <person name="Quirk P.G."/>
            <person name="Krulwich T.A."/>
        </authorList>
    </citation>
    <scope>NUCLEOTIDE SEQUENCE</scope>
    <source>
        <strain evidence="2">Anand</strain>
    </source>
</reference>
<feature type="transmembrane region" description="Helical" evidence="1">
    <location>
        <begin position="77"/>
        <end position="100"/>
    </location>
</feature>
<proteinExistence type="predicted"/>
<gene>
    <name evidence="2" type="ORF">TAT_000359300</name>
    <name evidence="3" type="ORF">TAV_000359200</name>
</gene>
<evidence type="ECO:0000313" key="3">
    <source>
        <dbReference type="EMBL" id="SVP95432.1"/>
    </source>
</evidence>
<dbReference type="EMBL" id="UIVT01000004">
    <property type="protein sequence ID" value="SVP94703.1"/>
    <property type="molecule type" value="Genomic_DNA"/>
</dbReference>
<accession>A0A3B0MWJ6</accession>
<evidence type="ECO:0000313" key="2">
    <source>
        <dbReference type="EMBL" id="SVP94703.1"/>
    </source>
</evidence>
<feature type="transmembrane region" description="Helical" evidence="1">
    <location>
        <begin position="112"/>
        <end position="134"/>
    </location>
</feature>
<keyword evidence="1" id="KW-1133">Transmembrane helix</keyword>
<keyword evidence="1" id="KW-0812">Transmembrane</keyword>
<dbReference type="EMBL" id="UIVS01000004">
    <property type="protein sequence ID" value="SVP95432.1"/>
    <property type="molecule type" value="Genomic_DNA"/>
</dbReference>
<evidence type="ECO:0000256" key="1">
    <source>
        <dbReference type="SAM" id="Phobius"/>
    </source>
</evidence>
<name>A0A3B0MWJ6_THEAN</name>
<feature type="transmembrane region" description="Helical" evidence="1">
    <location>
        <begin position="40"/>
        <end position="65"/>
    </location>
</feature>
<protein>
    <submittedName>
        <fullName evidence="2">Uncharacterized protein</fullName>
    </submittedName>
</protein>
<keyword evidence="1" id="KW-0472">Membrane</keyword>
<dbReference type="VEuPathDB" id="PiroplasmaDB:TA10590"/>
<organism evidence="2">
    <name type="scientific">Theileria annulata</name>
    <dbReference type="NCBI Taxonomy" id="5874"/>
    <lineage>
        <taxon>Eukaryota</taxon>
        <taxon>Sar</taxon>
        <taxon>Alveolata</taxon>
        <taxon>Apicomplexa</taxon>
        <taxon>Aconoidasida</taxon>
        <taxon>Piroplasmida</taxon>
        <taxon>Theileriidae</taxon>
        <taxon>Theileria</taxon>
    </lineage>
</organism>
<dbReference type="PROSITE" id="PS51257">
    <property type="entry name" value="PROKAR_LIPOPROTEIN"/>
    <property type="match status" value="1"/>
</dbReference>
<sequence>MMSVKKIKVVSTIANLISIGLASCLFVFCYYLVASERTKIGLIVVDTYFGSLAIAFALFSLYSILKEELSFLVALRTYYGISACFMVAISVVHTLIPIYSEFDDELYTTENMYYLAATAYILGFIQNIYSLYLCHSLIQHKRIELENEDFDTLGEGKSCSSLNITTDSKRLGVAV</sequence>
<feature type="transmembrane region" description="Helical" evidence="1">
    <location>
        <begin position="12"/>
        <end position="34"/>
    </location>
</feature>